<comment type="caution">
    <text evidence="1">The sequence shown here is derived from an EMBL/GenBank/DDBJ whole genome shotgun (WGS) entry which is preliminary data.</text>
</comment>
<organism evidence="1 2">
    <name type="scientific">Amycolatopsis minnesotensis</name>
    <dbReference type="NCBI Taxonomy" id="337894"/>
    <lineage>
        <taxon>Bacteria</taxon>
        <taxon>Bacillati</taxon>
        <taxon>Actinomycetota</taxon>
        <taxon>Actinomycetes</taxon>
        <taxon>Pseudonocardiales</taxon>
        <taxon>Pseudonocardiaceae</taxon>
        <taxon>Amycolatopsis</taxon>
    </lineage>
</organism>
<accession>A0ABN2Q9T3</accession>
<dbReference type="Proteomes" id="UP001501116">
    <property type="component" value="Unassembled WGS sequence"/>
</dbReference>
<evidence type="ECO:0000313" key="2">
    <source>
        <dbReference type="Proteomes" id="UP001501116"/>
    </source>
</evidence>
<evidence type="ECO:0000313" key="1">
    <source>
        <dbReference type="EMBL" id="GAA1947418.1"/>
    </source>
</evidence>
<protein>
    <submittedName>
        <fullName evidence="1">Uncharacterized protein</fullName>
    </submittedName>
</protein>
<reference evidence="1 2" key="1">
    <citation type="journal article" date="2019" name="Int. J. Syst. Evol. Microbiol.">
        <title>The Global Catalogue of Microorganisms (GCM) 10K type strain sequencing project: providing services to taxonomists for standard genome sequencing and annotation.</title>
        <authorList>
            <consortium name="The Broad Institute Genomics Platform"/>
            <consortium name="The Broad Institute Genome Sequencing Center for Infectious Disease"/>
            <person name="Wu L."/>
            <person name="Ma J."/>
        </authorList>
    </citation>
    <scope>NUCLEOTIDE SEQUENCE [LARGE SCALE GENOMIC DNA]</scope>
    <source>
        <strain evidence="1 2">JCM 14545</strain>
    </source>
</reference>
<proteinExistence type="predicted"/>
<dbReference type="EMBL" id="BAAANN010000004">
    <property type="protein sequence ID" value="GAA1947418.1"/>
    <property type="molecule type" value="Genomic_DNA"/>
</dbReference>
<gene>
    <name evidence="1" type="ORF">GCM10009754_14470</name>
</gene>
<sequence length="65" mass="6948">MSRAAMRQARFPREAFSPGVARNVDGVALAAVRDAPNPGEALRLLWQTADGILGKMRTRGAARGN</sequence>
<name>A0ABN2Q9T3_9PSEU</name>
<keyword evidence="2" id="KW-1185">Reference proteome</keyword>